<organism evidence="4 5">
    <name type="scientific">Alicyclobacillus dauci</name>
    <dbReference type="NCBI Taxonomy" id="1475485"/>
    <lineage>
        <taxon>Bacteria</taxon>
        <taxon>Bacillati</taxon>
        <taxon>Bacillota</taxon>
        <taxon>Bacilli</taxon>
        <taxon>Bacillales</taxon>
        <taxon>Alicyclobacillaceae</taxon>
        <taxon>Alicyclobacillus</taxon>
    </lineage>
</organism>
<dbReference type="PANTHER" id="PTHR37300:SF1">
    <property type="entry name" value="UPF0291 PROTEIN YNZC"/>
    <property type="match status" value="1"/>
</dbReference>
<feature type="compositionally biased region" description="Basic and acidic residues" evidence="3">
    <location>
        <begin position="1"/>
        <end position="11"/>
    </location>
</feature>
<dbReference type="PANTHER" id="PTHR37300">
    <property type="entry name" value="UPF0291 PROTEIN CBO2609/CLC_2481"/>
    <property type="match status" value="1"/>
</dbReference>
<dbReference type="RefSeq" id="WP_268045452.1">
    <property type="nucleotide sequence ID" value="NZ_CP104064.1"/>
</dbReference>
<dbReference type="InterPro" id="IPR009242">
    <property type="entry name" value="DUF896"/>
</dbReference>
<sequence>MLHPEKIERLNHLARKSKRETLSDEEREEQRKLREEYLTNFRKEFRNHLDHIHVVDKDDIPPTTKH</sequence>
<feature type="compositionally biased region" description="Basic and acidic residues" evidence="3">
    <location>
        <begin position="19"/>
        <end position="30"/>
    </location>
</feature>
<dbReference type="Gene3D" id="1.10.287.540">
    <property type="entry name" value="Helix hairpin bin"/>
    <property type="match status" value="1"/>
</dbReference>
<proteinExistence type="inferred from homology"/>
<protein>
    <recommendedName>
        <fullName evidence="2">UPF0291 protein NZD86_05360</fullName>
    </recommendedName>
</protein>
<evidence type="ECO:0000313" key="4">
    <source>
        <dbReference type="EMBL" id="WAH37920.1"/>
    </source>
</evidence>
<dbReference type="Proteomes" id="UP001164803">
    <property type="component" value="Chromosome"/>
</dbReference>
<evidence type="ECO:0000256" key="1">
    <source>
        <dbReference type="ARBA" id="ARBA00022490"/>
    </source>
</evidence>
<dbReference type="SUPFAM" id="SSF158221">
    <property type="entry name" value="YnzC-like"/>
    <property type="match status" value="1"/>
</dbReference>
<evidence type="ECO:0000313" key="5">
    <source>
        <dbReference type="Proteomes" id="UP001164803"/>
    </source>
</evidence>
<comment type="subcellular location">
    <subcellularLocation>
        <location evidence="2">Cytoplasm</location>
    </subcellularLocation>
</comment>
<dbReference type="Pfam" id="PF05979">
    <property type="entry name" value="DUF896"/>
    <property type="match status" value="1"/>
</dbReference>
<accession>A0ABY6Z4Z1</accession>
<evidence type="ECO:0000256" key="2">
    <source>
        <dbReference type="HAMAP-Rule" id="MF_01103"/>
    </source>
</evidence>
<name>A0ABY6Z4Z1_9BACL</name>
<keyword evidence="1 2" id="KW-0963">Cytoplasm</keyword>
<dbReference type="HAMAP" id="MF_01103">
    <property type="entry name" value="UPF0291"/>
    <property type="match status" value="1"/>
</dbReference>
<dbReference type="EMBL" id="CP104064">
    <property type="protein sequence ID" value="WAH37920.1"/>
    <property type="molecule type" value="Genomic_DNA"/>
</dbReference>
<gene>
    <name evidence="4" type="ORF">NZD86_05360</name>
</gene>
<keyword evidence="5" id="KW-1185">Reference proteome</keyword>
<comment type="similarity">
    <text evidence="2">Belongs to the UPF0291 family.</text>
</comment>
<evidence type="ECO:0000256" key="3">
    <source>
        <dbReference type="SAM" id="MobiDB-lite"/>
    </source>
</evidence>
<reference evidence="4" key="1">
    <citation type="submission" date="2022-08" db="EMBL/GenBank/DDBJ databases">
        <title>Alicyclobacillus dauci DSM2870, complete genome.</title>
        <authorList>
            <person name="Wang Q."/>
            <person name="Cai R."/>
            <person name="Wang Z."/>
        </authorList>
    </citation>
    <scope>NUCLEOTIDE SEQUENCE</scope>
    <source>
        <strain evidence="4">DSM 28700</strain>
    </source>
</reference>
<feature type="region of interest" description="Disordered" evidence="3">
    <location>
        <begin position="1"/>
        <end position="30"/>
    </location>
</feature>